<dbReference type="PANTHER" id="PTHR13789">
    <property type="entry name" value="MONOOXYGENASE"/>
    <property type="match status" value="1"/>
</dbReference>
<evidence type="ECO:0000256" key="2">
    <source>
        <dbReference type="ARBA" id="ARBA00023033"/>
    </source>
</evidence>
<evidence type="ECO:0000313" key="5">
    <source>
        <dbReference type="Proteomes" id="UP000272528"/>
    </source>
</evidence>
<dbReference type="Pfam" id="PF01494">
    <property type="entry name" value="FAD_binding_3"/>
    <property type="match status" value="1"/>
</dbReference>
<protein>
    <submittedName>
        <fullName evidence="4">FAD-dependent oxidoreductase</fullName>
    </submittedName>
</protein>
<feature type="domain" description="FAD-binding" evidence="3">
    <location>
        <begin position="6"/>
        <end position="325"/>
    </location>
</feature>
<accession>A0A3Q8X839</accession>
<dbReference type="GO" id="GO:0004497">
    <property type="term" value="F:monooxygenase activity"/>
    <property type="evidence" value="ECO:0007669"/>
    <property type="project" value="UniProtKB-KW"/>
</dbReference>
<dbReference type="InterPro" id="IPR002938">
    <property type="entry name" value="FAD-bd"/>
</dbReference>
<dbReference type="InterPro" id="IPR050493">
    <property type="entry name" value="FAD-dep_Monooxygenase_BioMet"/>
</dbReference>
<evidence type="ECO:0000256" key="1">
    <source>
        <dbReference type="ARBA" id="ARBA00023002"/>
    </source>
</evidence>
<dbReference type="EMBL" id="CP034437">
    <property type="protein sequence ID" value="AZN42620.1"/>
    <property type="molecule type" value="Genomic_DNA"/>
</dbReference>
<proteinExistence type="predicted"/>
<name>A0A3Q8X839_9BACL</name>
<keyword evidence="1" id="KW-0560">Oxidoreductase</keyword>
<dbReference type="OrthoDB" id="9766816at2"/>
<dbReference type="RefSeq" id="WP_126018506.1">
    <property type="nucleotide sequence ID" value="NZ_CP034437.1"/>
</dbReference>
<dbReference type="KEGG" id="palb:EJC50_25210"/>
<dbReference type="GO" id="GO:0071949">
    <property type="term" value="F:FAD binding"/>
    <property type="evidence" value="ECO:0007669"/>
    <property type="project" value="InterPro"/>
</dbReference>
<dbReference type="SUPFAM" id="SSF51905">
    <property type="entry name" value="FAD/NAD(P)-binding domain"/>
    <property type="match status" value="1"/>
</dbReference>
<dbReference type="Proteomes" id="UP000272528">
    <property type="component" value="Chromosome"/>
</dbReference>
<keyword evidence="2" id="KW-0503">Monooxygenase</keyword>
<keyword evidence="5" id="KW-1185">Reference proteome</keyword>
<evidence type="ECO:0000259" key="3">
    <source>
        <dbReference type="Pfam" id="PF01494"/>
    </source>
</evidence>
<dbReference type="PANTHER" id="PTHR13789:SF309">
    <property type="entry name" value="PUTATIVE (AFU_ORTHOLOGUE AFUA_6G14510)-RELATED"/>
    <property type="match status" value="1"/>
</dbReference>
<reference evidence="5" key="1">
    <citation type="submission" date="2018-12" db="EMBL/GenBank/DDBJ databases">
        <title>Genome sequence of Peanibacillus sp.</title>
        <authorList>
            <person name="Subramani G."/>
            <person name="Srinivasan S."/>
            <person name="Kim M.K."/>
        </authorList>
    </citation>
    <scope>NUCLEOTIDE SEQUENCE [LARGE SCALE GENOMIC DNA]</scope>
    <source>
        <strain evidence="5">18JY67-1</strain>
    </source>
</reference>
<organism evidence="4 5">
    <name type="scientific">Paenibacillus albus</name>
    <dbReference type="NCBI Taxonomy" id="2495582"/>
    <lineage>
        <taxon>Bacteria</taxon>
        <taxon>Bacillati</taxon>
        <taxon>Bacillota</taxon>
        <taxon>Bacilli</taxon>
        <taxon>Bacillales</taxon>
        <taxon>Paenibacillaceae</taxon>
        <taxon>Paenibacillus</taxon>
    </lineage>
</organism>
<sequence length="369" mass="41223">MRILRIVIIGAGIAGLATALALQNRGIEVLVFDKNGGLETRGAALTLWSNGTNALEKLHVLEEVLEHSTILSMGNIYSNQGKQLESLPINYSTPTVGIPRYVLLRILADRLTDGKIRWNKKIRSLTENVVEFEDGASVEADIVIAADGIHSVLRSQFINDSLRYSGYTSWRGISHTKLSSEFEGAMTQFWGDGVRYGFLPLKGGKTYWFMTANAKEQASERDEVLKLIGLLPSPASTIFEGQDHSQIIHLDIYDRRPIDKWSFGNVLLLGDSAHPMTPSLGLGACMALEDAVSFSACYSLSKTIKQIFGEYEAIRVPRVNAVVQLSKRIGMIGQLRQPLLIRLRNRIYPLVPRKWKTRVWDELYGYVNN</sequence>
<dbReference type="PRINTS" id="PR00420">
    <property type="entry name" value="RNGMNOXGNASE"/>
</dbReference>
<gene>
    <name evidence="4" type="ORF">EJC50_25210</name>
</gene>
<dbReference type="AlphaFoldDB" id="A0A3Q8X839"/>
<dbReference type="InterPro" id="IPR036188">
    <property type="entry name" value="FAD/NAD-bd_sf"/>
</dbReference>
<dbReference type="Gene3D" id="3.50.50.60">
    <property type="entry name" value="FAD/NAD(P)-binding domain"/>
    <property type="match status" value="1"/>
</dbReference>
<evidence type="ECO:0000313" key="4">
    <source>
        <dbReference type="EMBL" id="AZN42620.1"/>
    </source>
</evidence>